<evidence type="ECO:0000313" key="2">
    <source>
        <dbReference type="Proteomes" id="UP000237003"/>
    </source>
</evidence>
<dbReference type="Pfam" id="PF09481">
    <property type="entry name" value="CRISPR_Cse1"/>
    <property type="match status" value="1"/>
</dbReference>
<dbReference type="InterPro" id="IPR013381">
    <property type="entry name" value="CRISPR-assoc_prot_Cse1"/>
</dbReference>
<dbReference type="NCBIfam" id="TIGR02547">
    <property type="entry name" value="casA_cse1"/>
    <property type="match status" value="1"/>
</dbReference>
<reference evidence="1 2" key="1">
    <citation type="submission" date="2018-01" db="EMBL/GenBank/DDBJ databases">
        <title>Complete genome sequences of 14 Citrobacter spp. isolated from plant in Canada.</title>
        <authorList>
            <person name="Bhandare S.G."/>
            <person name="Colavecchio A."/>
            <person name="Jeukens J."/>
            <person name="Emond-Rheault J.-G."/>
            <person name="Freschi L."/>
            <person name="Hamel J."/>
            <person name="Kukavica-Ibrulj I."/>
            <person name="Levesque R."/>
            <person name="Goodridge L."/>
        </authorList>
    </citation>
    <scope>NUCLEOTIDE SEQUENCE [LARGE SCALE GENOMIC DNA]</scope>
    <source>
        <strain evidence="1 2">S1285</strain>
    </source>
</reference>
<gene>
    <name evidence="1" type="ORF">C3430_15090</name>
</gene>
<accession>A0A2S4RW29</accession>
<dbReference type="AlphaFoldDB" id="A0A2S4RW29"/>
<dbReference type="NCBIfam" id="NF007247">
    <property type="entry name" value="PRK09693.1"/>
    <property type="match status" value="1"/>
</dbReference>
<sequence length="504" mass="55637">MDLLNDKWIPVRPLHGGSPQIITLQTLLCDSQSWGLCLPRDDMELAALQLLICLVQVILPVQDYPVLRQRLSNPLSDSLFTDAVSGWNEVFQLNHPDAPFMQTKGVAAKEATGMDKLLVGLTGATNCAFVNEPGQGNALCGGCTAIALFNQANNAPGFGGGFKSGLRGGSPVTTLVQGNDLRTTVWLNVLTTQHLEIFLDSELPQNDSFVWQDPIKSGEKIPAASIGLFRGLFWQPAHIELCPTIAGGICSGCGQNAEQRYDGFLKEKFSFNVEEIWPHPHSPRLLQTRKGQPEEKFLSFTTSIPSWTQVSRILVEKAAAKNVEGHRVAAVVKQAQELLRGQRLQLIIGGYRTNQASILERRHDVLVFNQGWQQFLDLVNEIVETGLNYKTALRKALYTFSVGVNTSGIKGAGVAVHESAERHYYRQSELIIPDLLASLDYENADNALEHLRRNLHQVCERLFEDATAPYIHHPKLALTLAVARRSLYKHLGALQPEGGNNNVD</sequence>
<comment type="caution">
    <text evidence="1">The sequence shown here is derived from an EMBL/GenBank/DDBJ whole genome shotgun (WGS) entry which is preliminary data.</text>
</comment>
<dbReference type="RefSeq" id="WP_103777146.1">
    <property type="nucleotide sequence ID" value="NZ_PQLX01000005.1"/>
</dbReference>
<name>A0A2S4RW29_CITAM</name>
<proteinExistence type="predicted"/>
<protein>
    <submittedName>
        <fullName evidence="1">Type I-E CRISPR-associated protein Cse1/CasA</fullName>
    </submittedName>
</protein>
<dbReference type="EMBL" id="PQLX01000005">
    <property type="protein sequence ID" value="POU64507.1"/>
    <property type="molecule type" value="Genomic_DNA"/>
</dbReference>
<dbReference type="OrthoDB" id="5392377at2"/>
<organism evidence="1 2">
    <name type="scientific">Citrobacter amalonaticus</name>
    <dbReference type="NCBI Taxonomy" id="35703"/>
    <lineage>
        <taxon>Bacteria</taxon>
        <taxon>Pseudomonadati</taxon>
        <taxon>Pseudomonadota</taxon>
        <taxon>Gammaproteobacteria</taxon>
        <taxon>Enterobacterales</taxon>
        <taxon>Enterobacteriaceae</taxon>
        <taxon>Citrobacter</taxon>
    </lineage>
</organism>
<dbReference type="Proteomes" id="UP000237003">
    <property type="component" value="Unassembled WGS sequence"/>
</dbReference>
<evidence type="ECO:0000313" key="1">
    <source>
        <dbReference type="EMBL" id="POU64507.1"/>
    </source>
</evidence>
<dbReference type="CDD" id="cd09669">
    <property type="entry name" value="Cse1_I-E"/>
    <property type="match status" value="1"/>
</dbReference>